<proteinExistence type="predicted"/>
<name>A0A2P2NEE1_RHIMU</name>
<protein>
    <submittedName>
        <fullName evidence="1">Uncharacterized protein</fullName>
    </submittedName>
</protein>
<accession>A0A2P2NEE1</accession>
<reference evidence="1" key="1">
    <citation type="submission" date="2018-02" db="EMBL/GenBank/DDBJ databases">
        <title>Rhizophora mucronata_Transcriptome.</title>
        <authorList>
            <person name="Meera S.P."/>
            <person name="Sreeshan A."/>
            <person name="Augustine A."/>
        </authorList>
    </citation>
    <scope>NUCLEOTIDE SEQUENCE</scope>
    <source>
        <tissue evidence="1">Leaf</tissue>
    </source>
</reference>
<dbReference type="EMBL" id="GGEC01060358">
    <property type="protein sequence ID" value="MBX40842.1"/>
    <property type="molecule type" value="Transcribed_RNA"/>
</dbReference>
<sequence>MQQHTKNSRPEISHRKLLEKMLLKLRFKFRQIWGNRE</sequence>
<dbReference type="AlphaFoldDB" id="A0A2P2NEE1"/>
<organism evidence="1">
    <name type="scientific">Rhizophora mucronata</name>
    <name type="common">Asiatic mangrove</name>
    <dbReference type="NCBI Taxonomy" id="61149"/>
    <lineage>
        <taxon>Eukaryota</taxon>
        <taxon>Viridiplantae</taxon>
        <taxon>Streptophyta</taxon>
        <taxon>Embryophyta</taxon>
        <taxon>Tracheophyta</taxon>
        <taxon>Spermatophyta</taxon>
        <taxon>Magnoliopsida</taxon>
        <taxon>eudicotyledons</taxon>
        <taxon>Gunneridae</taxon>
        <taxon>Pentapetalae</taxon>
        <taxon>rosids</taxon>
        <taxon>fabids</taxon>
        <taxon>Malpighiales</taxon>
        <taxon>Rhizophoraceae</taxon>
        <taxon>Rhizophora</taxon>
    </lineage>
</organism>
<evidence type="ECO:0000313" key="1">
    <source>
        <dbReference type="EMBL" id="MBX40842.1"/>
    </source>
</evidence>